<accession>A0A1I7ZGI1</accession>
<sequence length="205" mass="23070">MIPCLEDSEADLRQKIIRSSMSRCLLGCIFVAFAYANSGKLFPENSPCSHLGTNNFTQAHCDLCAIVQYFSYEVLISAVLQPAKHYSKNPLEYLKTNSSHLFNSTCNITTGLFEAMENLCSFEMKRPCDHGEFCCSCYNGAPCRPEVFYEYFMQNEWLPFVIAIGLFFAVGTAFVLFIAVSRSMERHVSRVIVLKEAERGATTNA</sequence>
<proteinExistence type="predicted"/>
<reference evidence="3" key="1">
    <citation type="submission" date="2016-11" db="UniProtKB">
        <authorList>
            <consortium name="WormBaseParasite"/>
        </authorList>
    </citation>
    <scope>IDENTIFICATION</scope>
</reference>
<keyword evidence="1" id="KW-1133">Transmembrane helix</keyword>
<evidence type="ECO:0000256" key="1">
    <source>
        <dbReference type="SAM" id="Phobius"/>
    </source>
</evidence>
<keyword evidence="1" id="KW-0472">Membrane</keyword>
<feature type="transmembrane region" description="Helical" evidence="1">
    <location>
        <begin position="157"/>
        <end position="180"/>
    </location>
</feature>
<organism evidence="2 3">
    <name type="scientific">Steinernema glaseri</name>
    <dbReference type="NCBI Taxonomy" id="37863"/>
    <lineage>
        <taxon>Eukaryota</taxon>
        <taxon>Metazoa</taxon>
        <taxon>Ecdysozoa</taxon>
        <taxon>Nematoda</taxon>
        <taxon>Chromadorea</taxon>
        <taxon>Rhabditida</taxon>
        <taxon>Tylenchina</taxon>
        <taxon>Panagrolaimomorpha</taxon>
        <taxon>Strongyloidoidea</taxon>
        <taxon>Steinernematidae</taxon>
        <taxon>Steinernema</taxon>
    </lineage>
</organism>
<dbReference type="WBParaSite" id="L893_g26096.t1">
    <property type="protein sequence ID" value="L893_g26096.t1"/>
    <property type="gene ID" value="L893_g26096"/>
</dbReference>
<dbReference type="Proteomes" id="UP000095287">
    <property type="component" value="Unplaced"/>
</dbReference>
<keyword evidence="1" id="KW-0812">Transmembrane</keyword>
<dbReference type="AlphaFoldDB" id="A0A1I7ZGI1"/>
<keyword evidence="2" id="KW-1185">Reference proteome</keyword>
<evidence type="ECO:0000313" key="2">
    <source>
        <dbReference type="Proteomes" id="UP000095287"/>
    </source>
</evidence>
<name>A0A1I7ZGI1_9BILA</name>
<protein>
    <submittedName>
        <fullName evidence="3">Niemann-Pick C1 protein</fullName>
    </submittedName>
</protein>
<evidence type="ECO:0000313" key="3">
    <source>
        <dbReference type="WBParaSite" id="L893_g26096.t1"/>
    </source>
</evidence>